<dbReference type="Gene3D" id="3.40.220.10">
    <property type="entry name" value="Leucine Aminopeptidase, subunit E, domain 1"/>
    <property type="match status" value="1"/>
</dbReference>
<dbReference type="AlphaFoldDB" id="A0A9W9KN09"/>
<evidence type="ECO:0000259" key="1">
    <source>
        <dbReference type="PROSITE" id="PS51154"/>
    </source>
</evidence>
<dbReference type="NCBIfam" id="NF001664">
    <property type="entry name" value="PRK00431.1-6"/>
    <property type="match status" value="1"/>
</dbReference>
<accession>A0A9W9KN09</accession>
<dbReference type="EMBL" id="JAPQKI010000002">
    <property type="protein sequence ID" value="KAJ5111526.1"/>
    <property type="molecule type" value="Genomic_DNA"/>
</dbReference>
<evidence type="ECO:0000313" key="3">
    <source>
        <dbReference type="Proteomes" id="UP001149074"/>
    </source>
</evidence>
<dbReference type="CDD" id="cd02908">
    <property type="entry name" value="Macro_OAADPr_deacetylase"/>
    <property type="match status" value="1"/>
</dbReference>
<reference evidence="2" key="2">
    <citation type="journal article" date="2023" name="IMA Fungus">
        <title>Comparative genomic study of the Penicillium genus elucidates a diverse pangenome and 15 lateral gene transfer events.</title>
        <authorList>
            <person name="Petersen C."/>
            <person name="Sorensen T."/>
            <person name="Nielsen M.R."/>
            <person name="Sondergaard T.E."/>
            <person name="Sorensen J.L."/>
            <person name="Fitzpatrick D.A."/>
            <person name="Frisvad J.C."/>
            <person name="Nielsen K.L."/>
        </authorList>
    </citation>
    <scope>NUCLEOTIDE SEQUENCE</scope>
    <source>
        <strain evidence="2">IBT 30761</strain>
    </source>
</reference>
<proteinExistence type="predicted"/>
<comment type="caution">
    <text evidence="2">The sequence shown here is derived from an EMBL/GenBank/DDBJ whole genome shotgun (WGS) entry which is preliminary data.</text>
</comment>
<keyword evidence="3" id="KW-1185">Reference proteome</keyword>
<protein>
    <recommendedName>
        <fullName evidence="1">Macro domain-containing protein</fullName>
    </recommendedName>
</protein>
<dbReference type="PANTHER" id="PTHR11106:SF27">
    <property type="entry name" value="MACRO DOMAIN-CONTAINING PROTEIN"/>
    <property type="match status" value="1"/>
</dbReference>
<dbReference type="Proteomes" id="UP001149074">
    <property type="component" value="Unassembled WGS sequence"/>
</dbReference>
<gene>
    <name evidence="2" type="ORF">N7532_002061</name>
</gene>
<dbReference type="Pfam" id="PF01661">
    <property type="entry name" value="Macro"/>
    <property type="match status" value="1"/>
</dbReference>
<feature type="domain" description="Macro" evidence="1">
    <location>
        <begin position="32"/>
        <end position="219"/>
    </location>
</feature>
<dbReference type="InterPro" id="IPR043472">
    <property type="entry name" value="Macro_dom-like"/>
</dbReference>
<dbReference type="SUPFAM" id="SSF52949">
    <property type="entry name" value="Macro domain-like"/>
    <property type="match status" value="1"/>
</dbReference>
<name>A0A9W9KN09_9EURO</name>
<reference evidence="2" key="1">
    <citation type="submission" date="2022-11" db="EMBL/GenBank/DDBJ databases">
        <authorList>
            <person name="Petersen C."/>
        </authorList>
    </citation>
    <scope>NUCLEOTIDE SEQUENCE</scope>
    <source>
        <strain evidence="2">IBT 30761</strain>
    </source>
</reference>
<dbReference type="InterPro" id="IPR002589">
    <property type="entry name" value="Macro_dom"/>
</dbReference>
<dbReference type="GeneID" id="81353534"/>
<dbReference type="RefSeq" id="XP_056479596.1">
    <property type="nucleotide sequence ID" value="XM_056614555.1"/>
</dbReference>
<evidence type="ECO:0000313" key="2">
    <source>
        <dbReference type="EMBL" id="KAJ5111526.1"/>
    </source>
</evidence>
<organism evidence="2 3">
    <name type="scientific">Penicillium argentinense</name>
    <dbReference type="NCBI Taxonomy" id="1131581"/>
    <lineage>
        <taxon>Eukaryota</taxon>
        <taxon>Fungi</taxon>
        <taxon>Dikarya</taxon>
        <taxon>Ascomycota</taxon>
        <taxon>Pezizomycotina</taxon>
        <taxon>Eurotiomycetes</taxon>
        <taxon>Eurotiomycetidae</taxon>
        <taxon>Eurotiales</taxon>
        <taxon>Aspergillaceae</taxon>
        <taxon>Penicillium</taxon>
    </lineage>
</organism>
<sequence>MATHSALVDLASIPTVAQLYRTRKLLPAETIDPAFPPSQHLNDSVSVIRNDLTKLEVDCIVNAANKSLLGGGGVDGAIHRAAGPGLVKECSGLDGCDTGDAKITQAYNLPCKYVVHTVGPIYHSASRQDATRPEKLLRSCYRTSMELAMQHSLKTIAFPAISTGVYGYPSHLAARAVVHEVRQFLDSHVGQNNALQRVTFSNFEQKDMEAYAKAIAKYLPPTPEDLRIAGEDTT</sequence>
<dbReference type="OrthoDB" id="6077599at2759"/>
<dbReference type="PROSITE" id="PS51154">
    <property type="entry name" value="MACRO"/>
    <property type="match status" value="1"/>
</dbReference>
<dbReference type="PANTHER" id="PTHR11106">
    <property type="entry name" value="GANGLIOSIDE INDUCED DIFFERENTIATION ASSOCIATED PROTEIN 2-RELATED"/>
    <property type="match status" value="1"/>
</dbReference>
<dbReference type="SMART" id="SM00506">
    <property type="entry name" value="A1pp"/>
    <property type="match status" value="1"/>
</dbReference>